<gene>
    <name evidence="4" type="ORF">Pla110_34310</name>
</gene>
<dbReference type="Proteomes" id="UP000317178">
    <property type="component" value="Chromosome"/>
</dbReference>
<dbReference type="PROSITE" id="PS50005">
    <property type="entry name" value="TPR"/>
    <property type="match status" value="1"/>
</dbReference>
<feature type="chain" id="PRO_5022063305" evidence="3">
    <location>
        <begin position="23"/>
        <end position="441"/>
    </location>
</feature>
<feature type="compositionally biased region" description="Pro residues" evidence="2">
    <location>
        <begin position="384"/>
        <end position="393"/>
    </location>
</feature>
<keyword evidence="5" id="KW-1185">Reference proteome</keyword>
<feature type="signal peptide" evidence="3">
    <location>
        <begin position="1"/>
        <end position="22"/>
    </location>
</feature>
<keyword evidence="3" id="KW-0732">Signal</keyword>
<evidence type="ECO:0000256" key="1">
    <source>
        <dbReference type="PROSITE-ProRule" id="PRU00339"/>
    </source>
</evidence>
<evidence type="ECO:0000313" key="4">
    <source>
        <dbReference type="EMBL" id="QDU81687.1"/>
    </source>
</evidence>
<dbReference type="KEGG" id="plon:Pla110_34310"/>
<keyword evidence="1" id="KW-0802">TPR repeat</keyword>
<dbReference type="InterPro" id="IPR011990">
    <property type="entry name" value="TPR-like_helical_dom_sf"/>
</dbReference>
<evidence type="ECO:0000256" key="2">
    <source>
        <dbReference type="SAM" id="MobiDB-lite"/>
    </source>
</evidence>
<name>A0A518CR36_9PLAN</name>
<evidence type="ECO:0000256" key="3">
    <source>
        <dbReference type="SAM" id="SignalP"/>
    </source>
</evidence>
<dbReference type="EMBL" id="CP036281">
    <property type="protein sequence ID" value="QDU81687.1"/>
    <property type="molecule type" value="Genomic_DNA"/>
</dbReference>
<feature type="repeat" description="TPR" evidence="1">
    <location>
        <begin position="254"/>
        <end position="287"/>
    </location>
</feature>
<sequence length="441" mass="48772" precursor="true">MKMTLFIRRLCFLLLITGLVVSESVTGGSSARADGLRHLYPSMFGPIVPPYAYGNYGYGRGGHHGHRHGHGYGRGGFYGSYRGRGLGIRTPPGVNRFVIRAPIAIAPYTYYYGNNFLPYSGYYGNSYYGSGYSGYLGNPYYTNDSYYRGNNWGINNFYGNNFNVPQSTTYPTPAAIALENLRMKKEVEENRKEWIQKIPGMPDRVIIAVRPSAPEDNLKSVRAQALGDGAMRRGEFGRAYEYYERSVKQSSDKAEFRISLATVLAATGRFDTALKQIETAAKLEPNMEKLPRTLDQIFREEGANEREILISNLYGWTEEDQDDPNRLMLMGTFLALDGKPQDARAFLEVATATAEEDDVALAFLTPIRGEAEVLDEEAANAEPIPYPDLPPPGYGVLAVSPEEASYYKPDTPGDELPQPPPPSAGPNPVSNGIDTGPQFPD</sequence>
<organism evidence="4 5">
    <name type="scientific">Polystyrenella longa</name>
    <dbReference type="NCBI Taxonomy" id="2528007"/>
    <lineage>
        <taxon>Bacteria</taxon>
        <taxon>Pseudomonadati</taxon>
        <taxon>Planctomycetota</taxon>
        <taxon>Planctomycetia</taxon>
        <taxon>Planctomycetales</taxon>
        <taxon>Planctomycetaceae</taxon>
        <taxon>Polystyrenella</taxon>
    </lineage>
</organism>
<reference evidence="4 5" key="1">
    <citation type="submission" date="2019-02" db="EMBL/GenBank/DDBJ databases">
        <title>Deep-cultivation of Planctomycetes and their phenomic and genomic characterization uncovers novel biology.</title>
        <authorList>
            <person name="Wiegand S."/>
            <person name="Jogler M."/>
            <person name="Boedeker C."/>
            <person name="Pinto D."/>
            <person name="Vollmers J."/>
            <person name="Rivas-Marin E."/>
            <person name="Kohn T."/>
            <person name="Peeters S.H."/>
            <person name="Heuer A."/>
            <person name="Rast P."/>
            <person name="Oberbeckmann S."/>
            <person name="Bunk B."/>
            <person name="Jeske O."/>
            <person name="Meyerdierks A."/>
            <person name="Storesund J.E."/>
            <person name="Kallscheuer N."/>
            <person name="Luecker S."/>
            <person name="Lage O.M."/>
            <person name="Pohl T."/>
            <person name="Merkel B.J."/>
            <person name="Hornburger P."/>
            <person name="Mueller R.-W."/>
            <person name="Bruemmer F."/>
            <person name="Labrenz M."/>
            <person name="Spormann A.M."/>
            <person name="Op den Camp H."/>
            <person name="Overmann J."/>
            <person name="Amann R."/>
            <person name="Jetten M.S.M."/>
            <person name="Mascher T."/>
            <person name="Medema M.H."/>
            <person name="Devos D.P."/>
            <person name="Kaster A.-K."/>
            <person name="Ovreas L."/>
            <person name="Rohde M."/>
            <person name="Galperin M.Y."/>
            <person name="Jogler C."/>
        </authorList>
    </citation>
    <scope>NUCLEOTIDE SEQUENCE [LARGE SCALE GENOMIC DNA]</scope>
    <source>
        <strain evidence="4 5">Pla110</strain>
    </source>
</reference>
<dbReference type="RefSeq" id="WP_144997242.1">
    <property type="nucleotide sequence ID" value="NZ_CP036281.1"/>
</dbReference>
<dbReference type="AlphaFoldDB" id="A0A518CR36"/>
<proteinExistence type="predicted"/>
<feature type="region of interest" description="Disordered" evidence="2">
    <location>
        <begin position="382"/>
        <end position="441"/>
    </location>
</feature>
<evidence type="ECO:0000313" key="5">
    <source>
        <dbReference type="Proteomes" id="UP000317178"/>
    </source>
</evidence>
<dbReference type="SUPFAM" id="SSF48452">
    <property type="entry name" value="TPR-like"/>
    <property type="match status" value="1"/>
</dbReference>
<dbReference type="Gene3D" id="1.25.40.10">
    <property type="entry name" value="Tetratricopeptide repeat domain"/>
    <property type="match status" value="1"/>
</dbReference>
<accession>A0A518CR36</accession>
<protein>
    <submittedName>
        <fullName evidence="4">Tetratricopeptide repeat protein</fullName>
    </submittedName>
</protein>
<dbReference type="InterPro" id="IPR019734">
    <property type="entry name" value="TPR_rpt"/>
</dbReference>
<dbReference type="Pfam" id="PF14559">
    <property type="entry name" value="TPR_19"/>
    <property type="match status" value="1"/>
</dbReference>